<protein>
    <submittedName>
        <fullName evidence="1">Uncharacterized protein</fullName>
    </submittedName>
</protein>
<reference evidence="1 2" key="1">
    <citation type="journal article" date="2021" name="Commun. Biol.">
        <title>The genome of Shorea leprosula (Dipterocarpaceae) highlights the ecological relevance of drought in aseasonal tropical rainforests.</title>
        <authorList>
            <person name="Ng K.K.S."/>
            <person name="Kobayashi M.J."/>
            <person name="Fawcett J.A."/>
            <person name="Hatakeyama M."/>
            <person name="Paape T."/>
            <person name="Ng C.H."/>
            <person name="Ang C.C."/>
            <person name="Tnah L.H."/>
            <person name="Lee C.T."/>
            <person name="Nishiyama T."/>
            <person name="Sese J."/>
            <person name="O'Brien M.J."/>
            <person name="Copetti D."/>
            <person name="Mohd Noor M.I."/>
            <person name="Ong R.C."/>
            <person name="Putra M."/>
            <person name="Sireger I.Z."/>
            <person name="Indrioko S."/>
            <person name="Kosugi Y."/>
            <person name="Izuno A."/>
            <person name="Isagi Y."/>
            <person name="Lee S.L."/>
            <person name="Shimizu K.K."/>
        </authorList>
    </citation>
    <scope>NUCLEOTIDE SEQUENCE [LARGE SCALE GENOMIC DNA]</scope>
    <source>
        <strain evidence="1">214</strain>
    </source>
</reference>
<gene>
    <name evidence="1" type="ORF">SLEP1_g3052</name>
</gene>
<comment type="caution">
    <text evidence="1">The sequence shown here is derived from an EMBL/GenBank/DDBJ whole genome shotgun (WGS) entry which is preliminary data.</text>
</comment>
<evidence type="ECO:0000313" key="2">
    <source>
        <dbReference type="Proteomes" id="UP001054252"/>
    </source>
</evidence>
<name>A0AAV5HQ61_9ROSI</name>
<accession>A0AAV5HQ61</accession>
<dbReference type="EMBL" id="BPVZ01000003">
    <property type="protein sequence ID" value="GKU88835.1"/>
    <property type="molecule type" value="Genomic_DNA"/>
</dbReference>
<proteinExistence type="predicted"/>
<organism evidence="1 2">
    <name type="scientific">Rubroshorea leprosula</name>
    <dbReference type="NCBI Taxonomy" id="152421"/>
    <lineage>
        <taxon>Eukaryota</taxon>
        <taxon>Viridiplantae</taxon>
        <taxon>Streptophyta</taxon>
        <taxon>Embryophyta</taxon>
        <taxon>Tracheophyta</taxon>
        <taxon>Spermatophyta</taxon>
        <taxon>Magnoliopsida</taxon>
        <taxon>eudicotyledons</taxon>
        <taxon>Gunneridae</taxon>
        <taxon>Pentapetalae</taxon>
        <taxon>rosids</taxon>
        <taxon>malvids</taxon>
        <taxon>Malvales</taxon>
        <taxon>Dipterocarpaceae</taxon>
        <taxon>Rubroshorea</taxon>
    </lineage>
</organism>
<sequence length="111" mass="13170">MQLLNGWHLPHKSWRIIILVMLDKRRRRRRRTVQIGWANWGNIEEFCQVQDFEESAWCTLIQSLQQSLFASLTTAQPILTPRQLVFLLHANIGHKMVLRRYAALSAFNERT</sequence>
<dbReference type="Proteomes" id="UP001054252">
    <property type="component" value="Unassembled WGS sequence"/>
</dbReference>
<evidence type="ECO:0000313" key="1">
    <source>
        <dbReference type="EMBL" id="GKU88835.1"/>
    </source>
</evidence>
<keyword evidence="2" id="KW-1185">Reference proteome</keyword>
<dbReference type="AlphaFoldDB" id="A0AAV5HQ61"/>